<accession>A0ABT3TAM1</accession>
<evidence type="ECO:0000259" key="2">
    <source>
        <dbReference type="Pfam" id="PF07859"/>
    </source>
</evidence>
<evidence type="ECO:0000313" key="3">
    <source>
        <dbReference type="EMBL" id="MCX2978871.1"/>
    </source>
</evidence>
<dbReference type="EMBL" id="SHNO01000001">
    <property type="protein sequence ID" value="MCX2978871.1"/>
    <property type="molecule type" value="Genomic_DNA"/>
</dbReference>
<dbReference type="PANTHER" id="PTHR48081:SF8">
    <property type="entry name" value="ALPHA_BETA HYDROLASE FOLD-3 DOMAIN-CONTAINING PROTEIN-RELATED"/>
    <property type="match status" value="1"/>
</dbReference>
<dbReference type="InterPro" id="IPR013094">
    <property type="entry name" value="AB_hydrolase_3"/>
</dbReference>
<protein>
    <submittedName>
        <fullName evidence="3">Alpha/beta hydrolase</fullName>
    </submittedName>
</protein>
<sequence length="310" mass="34046">MVVADKYSLHNDFKKVPVLNVKFSPLIIAPLNFLLRLTRVLAKRPEGVTIVPRSVTADDGEPIKVRVITPDNVQSDAPCLIYYHGGAFAMTFSSMHIENSARYARATGCIVVFVCYRLAMKNPFPDGFDDSYTALSWVVANARRLGVDQSRIAVGGDSAGGALAAGVAQKCRDKDLIQLCGQMLIYPVLDHRCGTTSATDFVDVPLWNAISNKRMWDMYLKNFNSSAPPLYATPGHGEVSNLPATYIETAEFDPLRDEGLNYAALLTAKKNILLLNETSGTIHGYDGYGKNEIVVASMQKRIDFLKTVFA</sequence>
<gene>
    <name evidence="3" type="ORF">EYC82_16045</name>
</gene>
<dbReference type="SUPFAM" id="SSF53474">
    <property type="entry name" value="alpha/beta-Hydrolases"/>
    <property type="match status" value="1"/>
</dbReference>
<dbReference type="Proteomes" id="UP001143304">
    <property type="component" value="Unassembled WGS sequence"/>
</dbReference>
<dbReference type="Gene3D" id="3.40.50.1820">
    <property type="entry name" value="alpha/beta hydrolase"/>
    <property type="match status" value="1"/>
</dbReference>
<dbReference type="InterPro" id="IPR050300">
    <property type="entry name" value="GDXG_lipolytic_enzyme"/>
</dbReference>
<evidence type="ECO:0000313" key="4">
    <source>
        <dbReference type="Proteomes" id="UP001143304"/>
    </source>
</evidence>
<dbReference type="GO" id="GO:0016787">
    <property type="term" value="F:hydrolase activity"/>
    <property type="evidence" value="ECO:0007669"/>
    <property type="project" value="UniProtKB-KW"/>
</dbReference>
<dbReference type="PANTHER" id="PTHR48081">
    <property type="entry name" value="AB HYDROLASE SUPERFAMILY PROTEIN C4A8.06C"/>
    <property type="match status" value="1"/>
</dbReference>
<reference evidence="3" key="1">
    <citation type="submission" date="2019-02" db="EMBL/GenBank/DDBJ databases">
        <authorList>
            <person name="Li S.-H."/>
        </authorList>
    </citation>
    <scope>NUCLEOTIDE SEQUENCE</scope>
    <source>
        <strain evidence="3">IMCC11814</strain>
    </source>
</reference>
<dbReference type="Pfam" id="PF07859">
    <property type="entry name" value="Abhydrolase_3"/>
    <property type="match status" value="1"/>
</dbReference>
<proteinExistence type="predicted"/>
<evidence type="ECO:0000256" key="1">
    <source>
        <dbReference type="ARBA" id="ARBA00022801"/>
    </source>
</evidence>
<organism evidence="3 4">
    <name type="scientific">Candidatus Marimicrobium litorale</name>
    <dbReference type="NCBI Taxonomy" id="2518991"/>
    <lineage>
        <taxon>Bacteria</taxon>
        <taxon>Pseudomonadati</taxon>
        <taxon>Pseudomonadota</taxon>
        <taxon>Gammaproteobacteria</taxon>
        <taxon>Cellvibrionales</taxon>
        <taxon>Halieaceae</taxon>
        <taxon>Marimicrobium</taxon>
    </lineage>
</organism>
<comment type="caution">
    <text evidence="3">The sequence shown here is derived from an EMBL/GenBank/DDBJ whole genome shotgun (WGS) entry which is preliminary data.</text>
</comment>
<dbReference type="InterPro" id="IPR029058">
    <property type="entry name" value="AB_hydrolase_fold"/>
</dbReference>
<keyword evidence="4" id="KW-1185">Reference proteome</keyword>
<feature type="domain" description="Alpha/beta hydrolase fold-3" evidence="2">
    <location>
        <begin position="80"/>
        <end position="285"/>
    </location>
</feature>
<name>A0ABT3TAM1_9GAMM</name>
<keyword evidence="1 3" id="KW-0378">Hydrolase</keyword>